<accession>A0A382GCL7</accession>
<reference evidence="1" key="1">
    <citation type="submission" date="2018-05" db="EMBL/GenBank/DDBJ databases">
        <authorList>
            <person name="Lanie J.A."/>
            <person name="Ng W.-L."/>
            <person name="Kazmierczak K.M."/>
            <person name="Andrzejewski T.M."/>
            <person name="Davidsen T.M."/>
            <person name="Wayne K.J."/>
            <person name="Tettelin H."/>
            <person name="Glass J.I."/>
            <person name="Rusch D."/>
            <person name="Podicherti R."/>
            <person name="Tsui H.-C.T."/>
            <person name="Winkler M.E."/>
        </authorList>
    </citation>
    <scope>NUCLEOTIDE SEQUENCE</scope>
</reference>
<gene>
    <name evidence="1" type="ORF">METZ01_LOCUS225850</name>
</gene>
<dbReference type="EMBL" id="UINC01054826">
    <property type="protein sequence ID" value="SVB72996.1"/>
    <property type="molecule type" value="Genomic_DNA"/>
</dbReference>
<protein>
    <submittedName>
        <fullName evidence="1">Uncharacterized protein</fullName>
    </submittedName>
</protein>
<name>A0A382GCL7_9ZZZZ</name>
<sequence length="82" mass="9241">MHVDHIGTEFPYFPSQCPRGEGIPRCRQATCHQAIRTIRPNPVTTPYELPDIVPALPQQRALSLEHSVLPGWCTRPIVVVDE</sequence>
<evidence type="ECO:0000313" key="1">
    <source>
        <dbReference type="EMBL" id="SVB72996.1"/>
    </source>
</evidence>
<proteinExistence type="predicted"/>
<dbReference type="AlphaFoldDB" id="A0A382GCL7"/>
<organism evidence="1">
    <name type="scientific">marine metagenome</name>
    <dbReference type="NCBI Taxonomy" id="408172"/>
    <lineage>
        <taxon>unclassified sequences</taxon>
        <taxon>metagenomes</taxon>
        <taxon>ecological metagenomes</taxon>
    </lineage>
</organism>